<evidence type="ECO:0000313" key="1">
    <source>
        <dbReference type="EMBL" id="TQE09431.1"/>
    </source>
</evidence>
<sequence length="71" mass="8334">MKDLRKTHFFLGLKFKCYSDGTLVYQSNYTLKVLPLSIHVIVRTLYANETLEEVMESEVPYLSSTLRFNKI</sequence>
<proteinExistence type="predicted"/>
<organism evidence="1 2">
    <name type="scientific">Malus baccata</name>
    <name type="common">Siberian crab apple</name>
    <name type="synonym">Pyrus baccata</name>
    <dbReference type="NCBI Taxonomy" id="106549"/>
    <lineage>
        <taxon>Eukaryota</taxon>
        <taxon>Viridiplantae</taxon>
        <taxon>Streptophyta</taxon>
        <taxon>Embryophyta</taxon>
        <taxon>Tracheophyta</taxon>
        <taxon>Spermatophyta</taxon>
        <taxon>Magnoliopsida</taxon>
        <taxon>eudicotyledons</taxon>
        <taxon>Gunneridae</taxon>
        <taxon>Pentapetalae</taxon>
        <taxon>rosids</taxon>
        <taxon>fabids</taxon>
        <taxon>Rosales</taxon>
        <taxon>Rosaceae</taxon>
        <taxon>Amygdaloideae</taxon>
        <taxon>Maleae</taxon>
        <taxon>Malus</taxon>
    </lineage>
</organism>
<dbReference type="Proteomes" id="UP000315295">
    <property type="component" value="Unassembled WGS sequence"/>
</dbReference>
<accession>A0A540NEH4</accession>
<name>A0A540NEH4_MALBA</name>
<dbReference type="EMBL" id="VIEB01000057">
    <property type="protein sequence ID" value="TQE09431.1"/>
    <property type="molecule type" value="Genomic_DNA"/>
</dbReference>
<keyword evidence="2" id="KW-1185">Reference proteome</keyword>
<dbReference type="AlphaFoldDB" id="A0A540NEH4"/>
<comment type="caution">
    <text evidence="1">The sequence shown here is derived from an EMBL/GenBank/DDBJ whole genome shotgun (WGS) entry which is preliminary data.</text>
</comment>
<gene>
    <name evidence="1" type="ORF">C1H46_004924</name>
</gene>
<evidence type="ECO:0000313" key="2">
    <source>
        <dbReference type="Proteomes" id="UP000315295"/>
    </source>
</evidence>
<protein>
    <submittedName>
        <fullName evidence="1">Uncharacterized protein</fullName>
    </submittedName>
</protein>
<reference evidence="1 2" key="1">
    <citation type="journal article" date="2019" name="G3 (Bethesda)">
        <title>Sequencing of a Wild Apple (Malus baccata) Genome Unravels the Differences Between Cultivated and Wild Apple Species Regarding Disease Resistance and Cold Tolerance.</title>
        <authorList>
            <person name="Chen X."/>
        </authorList>
    </citation>
    <scope>NUCLEOTIDE SEQUENCE [LARGE SCALE GENOMIC DNA]</scope>
    <source>
        <strain evidence="2">cv. Shandingzi</strain>
        <tissue evidence="1">Leaves</tissue>
    </source>
</reference>